<protein>
    <recommendedName>
        <fullName evidence="4">PKD domain-containing protein</fullName>
    </recommendedName>
</protein>
<sequence>MQTEAFYISRWREKVETALGWGECSNWSDLDFEKLSAMFLERTGTMLSITTLKRIWGKVKYDSTPNAATLNALARFSGFDDWRAFKQDVDVQLAEPAVITSPPVAKKRKILPVAFALVAIFVVITAILAWIIKPEKTMRVASNAPVKFEARVVAEGLPNSVVFNYDASSLPGDSVTLQQTWDPRRTESIATIGTEHTSLYYYPGYFTAKLISGGKVMKETPVYIKTNGWQGIVEKEPAPVYLSKADISLPGAMGVSAKTFAGKTGSAVFTGRHVSFYNVKEFGIDGGDFTLEATLRNTSTPEEAACRNVMIYVLGKRNAIIIPLTNPGCISNQIMFTSSDWIRGKDHDLSAFGCDQNQFQHFSCSVKNMLLTVSLNGKQVFNTPITQTIKEVAGLCFRFEGTGQIKHVKLSNSSKTVLDDDFTKIP</sequence>
<dbReference type="EMBL" id="MBTF01000008">
    <property type="protein sequence ID" value="OOQ60209.1"/>
    <property type="molecule type" value="Genomic_DNA"/>
</dbReference>
<keyword evidence="1" id="KW-1133">Transmembrane helix</keyword>
<proteinExistence type="predicted"/>
<feature type="transmembrane region" description="Helical" evidence="1">
    <location>
        <begin position="110"/>
        <end position="132"/>
    </location>
</feature>
<keyword evidence="1" id="KW-0472">Membrane</keyword>
<evidence type="ECO:0000313" key="3">
    <source>
        <dbReference type="Proteomes" id="UP000189739"/>
    </source>
</evidence>
<evidence type="ECO:0000313" key="2">
    <source>
        <dbReference type="EMBL" id="OOQ60209.1"/>
    </source>
</evidence>
<accession>A0A1S9PH16</accession>
<gene>
    <name evidence="2" type="ORF">BC343_25980</name>
</gene>
<name>A0A1S9PH16_9SPHI</name>
<keyword evidence="3" id="KW-1185">Reference proteome</keyword>
<comment type="caution">
    <text evidence="2">The sequence shown here is derived from an EMBL/GenBank/DDBJ whole genome shotgun (WGS) entry which is preliminary data.</text>
</comment>
<evidence type="ECO:0008006" key="4">
    <source>
        <dbReference type="Google" id="ProtNLM"/>
    </source>
</evidence>
<dbReference type="OrthoDB" id="639802at2"/>
<dbReference type="RefSeq" id="WP_078347754.1">
    <property type="nucleotide sequence ID" value="NZ_MBTF01000008.1"/>
</dbReference>
<keyword evidence="1" id="KW-0812">Transmembrane</keyword>
<organism evidence="2 3">
    <name type="scientific">Mucilaginibacter pedocola</name>
    <dbReference type="NCBI Taxonomy" id="1792845"/>
    <lineage>
        <taxon>Bacteria</taxon>
        <taxon>Pseudomonadati</taxon>
        <taxon>Bacteroidota</taxon>
        <taxon>Sphingobacteriia</taxon>
        <taxon>Sphingobacteriales</taxon>
        <taxon>Sphingobacteriaceae</taxon>
        <taxon>Mucilaginibacter</taxon>
    </lineage>
</organism>
<reference evidence="2 3" key="1">
    <citation type="submission" date="2016-07" db="EMBL/GenBank/DDBJ databases">
        <title>Genomic analysis of zinc-resistant bacterium Mucilaginibacter pedocola TBZ30.</title>
        <authorList>
            <person name="Huang J."/>
            <person name="Tang J."/>
        </authorList>
    </citation>
    <scope>NUCLEOTIDE SEQUENCE [LARGE SCALE GENOMIC DNA]</scope>
    <source>
        <strain evidence="2 3">TBZ30</strain>
    </source>
</reference>
<dbReference type="STRING" id="1792845.BC343_25980"/>
<evidence type="ECO:0000256" key="1">
    <source>
        <dbReference type="SAM" id="Phobius"/>
    </source>
</evidence>
<dbReference type="AlphaFoldDB" id="A0A1S9PH16"/>
<dbReference type="Proteomes" id="UP000189739">
    <property type="component" value="Unassembled WGS sequence"/>
</dbReference>